<dbReference type="AlphaFoldDB" id="A0A9W8DYY0"/>
<dbReference type="PANTHER" id="PTHR15741:SF27">
    <property type="entry name" value="TRANSCRIPTION FACTOR AP-4"/>
    <property type="match status" value="1"/>
</dbReference>
<dbReference type="GO" id="GO:0000978">
    <property type="term" value="F:RNA polymerase II cis-regulatory region sequence-specific DNA binding"/>
    <property type="evidence" value="ECO:0007669"/>
    <property type="project" value="TreeGrafter"/>
</dbReference>
<accession>A0A9W8DYY0</accession>
<dbReference type="EMBL" id="JANBPT010000233">
    <property type="protein sequence ID" value="KAJ1925235.1"/>
    <property type="molecule type" value="Genomic_DNA"/>
</dbReference>
<feature type="domain" description="BHLH" evidence="7">
    <location>
        <begin position="179"/>
        <end position="249"/>
    </location>
</feature>
<comment type="caution">
    <text evidence="8">The sequence shown here is derived from an EMBL/GenBank/DDBJ whole genome shotgun (WGS) entry which is preliminary data.</text>
</comment>
<dbReference type="OrthoDB" id="5778525at2759"/>
<evidence type="ECO:0000256" key="6">
    <source>
        <dbReference type="SAM" id="MobiDB-lite"/>
    </source>
</evidence>
<dbReference type="GO" id="GO:0005634">
    <property type="term" value="C:nucleus"/>
    <property type="evidence" value="ECO:0007669"/>
    <property type="project" value="UniProtKB-SubCell"/>
</dbReference>
<keyword evidence="4" id="KW-0804">Transcription</keyword>
<evidence type="ECO:0000313" key="9">
    <source>
        <dbReference type="Proteomes" id="UP001150569"/>
    </source>
</evidence>
<gene>
    <name evidence="8" type="ORF">IWQ60_004694</name>
</gene>
<dbReference type="SUPFAM" id="SSF47459">
    <property type="entry name" value="HLH, helix-loop-helix DNA-binding domain"/>
    <property type="match status" value="1"/>
</dbReference>
<reference evidence="8" key="1">
    <citation type="submission" date="2022-07" db="EMBL/GenBank/DDBJ databases">
        <title>Phylogenomic reconstructions and comparative analyses of Kickxellomycotina fungi.</title>
        <authorList>
            <person name="Reynolds N.K."/>
            <person name="Stajich J.E."/>
            <person name="Barry K."/>
            <person name="Grigoriev I.V."/>
            <person name="Crous P."/>
            <person name="Smith M.E."/>
        </authorList>
    </citation>
    <scope>NUCLEOTIDE SEQUENCE</scope>
    <source>
        <strain evidence="8">RSA 861</strain>
    </source>
</reference>
<evidence type="ECO:0000256" key="2">
    <source>
        <dbReference type="ARBA" id="ARBA00023015"/>
    </source>
</evidence>
<protein>
    <recommendedName>
        <fullName evidence="7">BHLH domain-containing protein</fullName>
    </recommendedName>
</protein>
<name>A0A9W8DYY0_9FUNG</name>
<keyword evidence="3" id="KW-0238">DNA-binding</keyword>
<dbReference type="PANTHER" id="PTHR15741">
    <property type="entry name" value="BASIC HELIX-LOOP-HELIX ZIP TRANSCRIPTION FACTOR"/>
    <property type="match status" value="1"/>
</dbReference>
<organism evidence="8 9">
    <name type="scientific">Tieghemiomyces parasiticus</name>
    <dbReference type="NCBI Taxonomy" id="78921"/>
    <lineage>
        <taxon>Eukaryota</taxon>
        <taxon>Fungi</taxon>
        <taxon>Fungi incertae sedis</taxon>
        <taxon>Zoopagomycota</taxon>
        <taxon>Kickxellomycotina</taxon>
        <taxon>Dimargaritomycetes</taxon>
        <taxon>Dimargaritales</taxon>
        <taxon>Dimargaritaceae</taxon>
        <taxon>Tieghemiomyces</taxon>
    </lineage>
</organism>
<proteinExistence type="predicted"/>
<dbReference type="Gene3D" id="4.10.280.10">
    <property type="entry name" value="Helix-loop-helix DNA-binding domain"/>
    <property type="match status" value="1"/>
</dbReference>
<feature type="compositionally biased region" description="Low complexity" evidence="6">
    <location>
        <begin position="131"/>
        <end position="168"/>
    </location>
</feature>
<evidence type="ECO:0000256" key="5">
    <source>
        <dbReference type="ARBA" id="ARBA00023242"/>
    </source>
</evidence>
<dbReference type="InterPro" id="IPR011598">
    <property type="entry name" value="bHLH_dom"/>
</dbReference>
<evidence type="ECO:0000256" key="1">
    <source>
        <dbReference type="ARBA" id="ARBA00004123"/>
    </source>
</evidence>
<keyword evidence="2" id="KW-0805">Transcription regulation</keyword>
<dbReference type="GO" id="GO:0000981">
    <property type="term" value="F:DNA-binding transcription factor activity, RNA polymerase II-specific"/>
    <property type="evidence" value="ECO:0007669"/>
    <property type="project" value="TreeGrafter"/>
</dbReference>
<dbReference type="PROSITE" id="PS50888">
    <property type="entry name" value="BHLH"/>
    <property type="match status" value="1"/>
</dbReference>
<evidence type="ECO:0000256" key="3">
    <source>
        <dbReference type="ARBA" id="ARBA00023125"/>
    </source>
</evidence>
<comment type="subcellular location">
    <subcellularLocation>
        <location evidence="1">Nucleus</location>
    </subcellularLocation>
</comment>
<dbReference type="InterPro" id="IPR036638">
    <property type="entry name" value="HLH_DNA-bd_sf"/>
</dbReference>
<dbReference type="Proteomes" id="UP001150569">
    <property type="component" value="Unassembled WGS sequence"/>
</dbReference>
<keyword evidence="9" id="KW-1185">Reference proteome</keyword>
<dbReference type="InterPro" id="IPR052207">
    <property type="entry name" value="Max-like/E-box_TFs"/>
</dbReference>
<sequence>MDPNAPSYHAHGLLSNAELDSVYGALEDFNEGSDLERSFLGSSFEAASLRTATSFPYPFGQSSPQSFHQHRGSLSNKPALLSPGLGIPHDHPFNPLLSPAQHEIQQQTLDAAAAAAIAAPDLSNTPVNGCSSRSDGSSPDTPTSPANAATSPSSARSGGHGASSAAAAARRRELLTEEEKKANHIYSEQKRRQNIKVGLDDLCATVPTLIERKKIENQARAESGSRISSKLMLGEAIILEETVRYTENLHQDLSALDTEIERIRLLLSHQP</sequence>
<evidence type="ECO:0000259" key="7">
    <source>
        <dbReference type="PROSITE" id="PS50888"/>
    </source>
</evidence>
<feature type="region of interest" description="Disordered" evidence="6">
    <location>
        <begin position="122"/>
        <end position="173"/>
    </location>
</feature>
<evidence type="ECO:0000256" key="4">
    <source>
        <dbReference type="ARBA" id="ARBA00023163"/>
    </source>
</evidence>
<dbReference type="CDD" id="cd11405">
    <property type="entry name" value="bHLHzip_MLXIP_like"/>
    <property type="match status" value="1"/>
</dbReference>
<dbReference type="GO" id="GO:0046983">
    <property type="term" value="F:protein dimerization activity"/>
    <property type="evidence" value="ECO:0007669"/>
    <property type="project" value="InterPro"/>
</dbReference>
<keyword evidence="5" id="KW-0539">Nucleus</keyword>
<evidence type="ECO:0000313" key="8">
    <source>
        <dbReference type="EMBL" id="KAJ1925235.1"/>
    </source>
</evidence>